<feature type="compositionally biased region" description="Basic and acidic residues" evidence="1">
    <location>
        <begin position="1"/>
        <end position="50"/>
    </location>
</feature>
<organism evidence="2 3">
    <name type="scientific">Candidatus Aquitaenariimonas noxiae</name>
    <dbReference type="NCBI Taxonomy" id="1974741"/>
    <lineage>
        <taxon>Bacteria</taxon>
        <taxon>Pseudomonadati</taxon>
        <taxon>Candidatus Omnitrophota</taxon>
        <taxon>Candidatus Aquitaenariimonas</taxon>
    </lineage>
</organism>
<evidence type="ECO:0000313" key="2">
    <source>
        <dbReference type="EMBL" id="PIU41255.1"/>
    </source>
</evidence>
<feature type="region of interest" description="Disordered" evidence="1">
    <location>
        <begin position="1"/>
        <end position="52"/>
    </location>
</feature>
<dbReference type="SUPFAM" id="SSF57716">
    <property type="entry name" value="Glucocorticoid receptor-like (DNA-binding domain)"/>
    <property type="match status" value="1"/>
</dbReference>
<sequence>MDEVKKEEKAAEVKPDTEAPKEQAAGEKQADKSPVAEKKPEEKKVPEKARPTNCAKCNKTIKDRWWYYRHGKYYCSKNCWQAEKAKSAPKPEEKKEQQDAGKA</sequence>
<dbReference type="EMBL" id="PEWV01000065">
    <property type="protein sequence ID" value="PIU41255.1"/>
    <property type="molecule type" value="Genomic_DNA"/>
</dbReference>
<protein>
    <submittedName>
        <fullName evidence="2">Uncharacterized protein</fullName>
    </submittedName>
</protein>
<proteinExistence type="predicted"/>
<reference evidence="2 3" key="1">
    <citation type="submission" date="2017-09" db="EMBL/GenBank/DDBJ databases">
        <title>Depth-based differentiation of microbial function through sediment-hosted aquifers and enrichment of novel symbionts in the deep terrestrial subsurface.</title>
        <authorList>
            <person name="Probst A.J."/>
            <person name="Ladd B."/>
            <person name="Jarett J.K."/>
            <person name="Geller-Mcgrath D.E."/>
            <person name="Sieber C.M."/>
            <person name="Emerson J.B."/>
            <person name="Anantharaman K."/>
            <person name="Thomas B.C."/>
            <person name="Malmstrom R."/>
            <person name="Stieglmeier M."/>
            <person name="Klingl A."/>
            <person name="Woyke T."/>
            <person name="Ryan C.M."/>
            <person name="Banfield J.F."/>
        </authorList>
    </citation>
    <scope>NUCLEOTIDE SEQUENCE [LARGE SCALE GENOMIC DNA]</scope>
    <source>
        <strain evidence="2">CG07_land_8_20_14_0_80_42_15</strain>
    </source>
</reference>
<dbReference type="Proteomes" id="UP000230052">
    <property type="component" value="Unassembled WGS sequence"/>
</dbReference>
<comment type="caution">
    <text evidence="2">The sequence shown here is derived from an EMBL/GenBank/DDBJ whole genome shotgun (WGS) entry which is preliminary data.</text>
</comment>
<dbReference type="AlphaFoldDB" id="A0A2J0KS88"/>
<accession>A0A2J0KS88</accession>
<evidence type="ECO:0000256" key="1">
    <source>
        <dbReference type="SAM" id="MobiDB-lite"/>
    </source>
</evidence>
<feature type="region of interest" description="Disordered" evidence="1">
    <location>
        <begin position="84"/>
        <end position="103"/>
    </location>
</feature>
<gene>
    <name evidence="2" type="ORF">COS99_06525</name>
</gene>
<name>A0A2J0KS88_9BACT</name>
<evidence type="ECO:0000313" key="3">
    <source>
        <dbReference type="Proteomes" id="UP000230052"/>
    </source>
</evidence>